<keyword evidence="1" id="KW-0560">Oxidoreductase</keyword>
<dbReference type="RefSeq" id="WP_104523128.1">
    <property type="nucleotide sequence ID" value="NZ_NHRY01000274.1"/>
</dbReference>
<dbReference type="InterPro" id="IPR050564">
    <property type="entry name" value="F420-G6PD/mer"/>
</dbReference>
<feature type="domain" description="Luciferase-like" evidence="2">
    <location>
        <begin position="18"/>
        <end position="315"/>
    </location>
</feature>
<gene>
    <name evidence="3" type="ORF">CCS01_31235</name>
</gene>
<protein>
    <submittedName>
        <fullName evidence="3">LLM class F420-dependent oxidoreductase</fullName>
    </submittedName>
</protein>
<proteinExistence type="predicted"/>
<dbReference type="InterPro" id="IPR036661">
    <property type="entry name" value="Luciferase-like_sf"/>
</dbReference>
<keyword evidence="4" id="KW-1185">Reference proteome</keyword>
<dbReference type="EMBL" id="NHRY01000274">
    <property type="protein sequence ID" value="PPQ26089.1"/>
    <property type="molecule type" value="Genomic_DNA"/>
</dbReference>
<evidence type="ECO:0000259" key="2">
    <source>
        <dbReference type="Pfam" id="PF00296"/>
    </source>
</evidence>
<accession>A0A2S6MUQ8</accession>
<evidence type="ECO:0000313" key="3">
    <source>
        <dbReference type="EMBL" id="PPQ26089.1"/>
    </source>
</evidence>
<dbReference type="GO" id="GO:0016705">
    <property type="term" value="F:oxidoreductase activity, acting on paired donors, with incorporation or reduction of molecular oxygen"/>
    <property type="evidence" value="ECO:0007669"/>
    <property type="project" value="InterPro"/>
</dbReference>
<sequence>MQLGITVGMSGAHPKLDMDMILEAERLGYSQVWTGEAYSTDAVSPAAWILARTTKIKAGTGIMQMPARTPACAAMTVLSLQALSGNRFLCGIGPSGPQVVEGWHGVPFGKPMQRTREYIAIIKQILAREKPLEFHGEQYSIPYDGPGATGLGRPLRSIAHGDPNVLFYTASITPAGLRTAGEVADGNLPIFFSPDAPDVVTAPTLEGRRKVGKTMDGFDTAPFVRASMGPDVAACRDAIRPELALYIGGMGARTKNFYNDMVSQMGFEGEARTIQDLYLDGKKNDAAAAVPDALIDAISLCGPAERIKDRLQAWKAVAKAGHVGTMVLKGSGIDVLRVVAEAVL</sequence>
<dbReference type="OrthoDB" id="7239898at2"/>
<reference evidence="3 4" key="1">
    <citation type="journal article" date="2018" name="Arch. Microbiol.">
        <title>New insights into the metabolic potential of the phototrophic purple bacterium Rhodopila globiformis DSM 161(T) from its draft genome sequence and evidence for a vanadium-dependent nitrogenase.</title>
        <authorList>
            <person name="Imhoff J.F."/>
            <person name="Rahn T."/>
            <person name="Kunzel S."/>
            <person name="Neulinger S.C."/>
        </authorList>
    </citation>
    <scope>NUCLEOTIDE SEQUENCE [LARGE SCALE GENOMIC DNA]</scope>
    <source>
        <strain evidence="3 4">DSM 161</strain>
    </source>
</reference>
<dbReference type="NCBIfam" id="TIGR03559">
    <property type="entry name" value="F420_Rv3520c"/>
    <property type="match status" value="1"/>
</dbReference>
<organism evidence="3 4">
    <name type="scientific">Rhodopila globiformis</name>
    <name type="common">Rhodopseudomonas globiformis</name>
    <dbReference type="NCBI Taxonomy" id="1071"/>
    <lineage>
        <taxon>Bacteria</taxon>
        <taxon>Pseudomonadati</taxon>
        <taxon>Pseudomonadota</taxon>
        <taxon>Alphaproteobacteria</taxon>
        <taxon>Acetobacterales</taxon>
        <taxon>Acetobacteraceae</taxon>
        <taxon>Rhodopila</taxon>
    </lineage>
</organism>
<name>A0A2S6MUQ8_RHOGL</name>
<evidence type="ECO:0000313" key="4">
    <source>
        <dbReference type="Proteomes" id="UP000239724"/>
    </source>
</evidence>
<dbReference type="InterPro" id="IPR011251">
    <property type="entry name" value="Luciferase-like_dom"/>
</dbReference>
<dbReference type="InterPro" id="IPR019951">
    <property type="entry name" value="F420_OxRdatse_Rv3520c_pred"/>
</dbReference>
<dbReference type="Pfam" id="PF00296">
    <property type="entry name" value="Bac_luciferase"/>
    <property type="match status" value="1"/>
</dbReference>
<comment type="caution">
    <text evidence="3">The sequence shown here is derived from an EMBL/GenBank/DDBJ whole genome shotgun (WGS) entry which is preliminary data.</text>
</comment>
<dbReference type="Proteomes" id="UP000239724">
    <property type="component" value="Unassembled WGS sequence"/>
</dbReference>
<dbReference type="SUPFAM" id="SSF51679">
    <property type="entry name" value="Bacterial luciferase-like"/>
    <property type="match status" value="1"/>
</dbReference>
<evidence type="ECO:0000256" key="1">
    <source>
        <dbReference type="ARBA" id="ARBA00023002"/>
    </source>
</evidence>
<dbReference type="CDD" id="cd01097">
    <property type="entry name" value="Tetrahydromethanopterin_reductase"/>
    <property type="match status" value="1"/>
</dbReference>
<dbReference type="PANTHER" id="PTHR43244:SF1">
    <property type="entry name" value="5,10-METHYLENETETRAHYDROMETHANOPTERIN REDUCTASE"/>
    <property type="match status" value="1"/>
</dbReference>
<dbReference type="Gene3D" id="3.20.20.30">
    <property type="entry name" value="Luciferase-like domain"/>
    <property type="match status" value="1"/>
</dbReference>
<dbReference type="AlphaFoldDB" id="A0A2S6MUQ8"/>
<dbReference type="PANTHER" id="PTHR43244">
    <property type="match status" value="1"/>
</dbReference>